<evidence type="ECO:0000313" key="2">
    <source>
        <dbReference type="Proteomes" id="UP000831785"/>
    </source>
</evidence>
<accession>A0ABY4FCV4</accession>
<dbReference type="EMBL" id="CP095049">
    <property type="protein sequence ID" value="UOQ52301.1"/>
    <property type="molecule type" value="Genomic_DNA"/>
</dbReference>
<evidence type="ECO:0000313" key="1">
    <source>
        <dbReference type="EMBL" id="UOQ52301.1"/>
    </source>
</evidence>
<dbReference type="RefSeq" id="WP_244716141.1">
    <property type="nucleotide sequence ID" value="NZ_CP095049.1"/>
</dbReference>
<keyword evidence="2" id="KW-1185">Reference proteome</keyword>
<dbReference type="Proteomes" id="UP000831785">
    <property type="component" value="Chromosome"/>
</dbReference>
<reference evidence="1 2" key="1">
    <citation type="submission" date="2022-04" db="EMBL/GenBank/DDBJ databases">
        <title>Hymenobacter sp. isolated from the air.</title>
        <authorList>
            <person name="Won M."/>
            <person name="Lee C.-M."/>
            <person name="Woen H.-Y."/>
            <person name="Kwon S.-W."/>
        </authorList>
    </citation>
    <scope>NUCLEOTIDE SEQUENCE [LARGE SCALE GENOMIC DNA]</scope>
    <source>
        <strain evidence="2">5116 S-27</strain>
    </source>
</reference>
<name>A0ABY4FCV4_9BACT</name>
<organism evidence="1 2">
    <name type="scientific">Hymenobacter cellulosivorans</name>
    <dbReference type="NCBI Taxonomy" id="2932249"/>
    <lineage>
        <taxon>Bacteria</taxon>
        <taxon>Pseudomonadati</taxon>
        <taxon>Bacteroidota</taxon>
        <taxon>Cytophagia</taxon>
        <taxon>Cytophagales</taxon>
        <taxon>Hymenobacteraceae</taxon>
        <taxon>Hymenobacter</taxon>
    </lineage>
</organism>
<gene>
    <name evidence="1" type="ORF">MUN80_21385</name>
</gene>
<proteinExistence type="predicted"/>
<protein>
    <submittedName>
        <fullName evidence="1">Uncharacterized protein</fullName>
    </submittedName>
</protein>
<sequence length="71" mass="8255">MQFLLLLWLSQQPSLLSTEQGFHQLTIEALLLTQDTQRVLLPYERSLLTRIARGHMTLGHVLAYLREHDQA</sequence>